<gene>
    <name evidence="1" type="ORF">PsorP6_017668</name>
</gene>
<reference evidence="1 2" key="1">
    <citation type="journal article" date="2022" name="bioRxiv">
        <title>The genome of the oomycete Peronosclerospora sorghi, a cosmopolitan pathogen of maize and sorghum, is inflated with dispersed pseudogenes.</title>
        <authorList>
            <person name="Fletcher K."/>
            <person name="Martin F."/>
            <person name="Isakeit T."/>
            <person name="Cavanaugh K."/>
            <person name="Magill C."/>
            <person name="Michelmore R."/>
        </authorList>
    </citation>
    <scope>NUCLEOTIDE SEQUENCE [LARGE SCALE GENOMIC DNA]</scope>
    <source>
        <strain evidence="1">P6</strain>
    </source>
</reference>
<accession>A0ACC0WNG5</accession>
<dbReference type="Proteomes" id="UP001163321">
    <property type="component" value="Chromosome 11"/>
</dbReference>
<sequence>MTFKRSGSSKKVSSIGQPKQKHGFLRTRSLRGSNPFDVRSNAAKQKHHVIGRRVKGAGRNVAAARSDAERKRRKTLGEEFRARHKSNVFKDKRLGEQDPSLSLEDKMMARFQTERKRKMRKASVYALHDSDSDSEDEGESDGLFLTHKGARIADDDYDKLNPDERGEEHDDDASDERQRIEAELVSKLHFGGGETVDNGFEKRKTHKEVMHEVMMKAKLFKAERQKHKTFQEDATEQLDEGFADLRTLLEFRPTRASGPESVAKEPMDDFDQLTREFAFEAKAKATERRMSPEEVAAKERDRLAKLEMKRVARMHGTEEESESESGNSTRKRKKSKTKTNDRRSSVIVMPPTDDDLTDDYAVDARFAEVEEREAEQEDEKEEESEAADSDQDSEEPSDDEDESEETVEKGNQEEEEGDDEEEAEIGEETEKQQRLRDAEAAAAELPFVFECPETIEKLAELFKQHARTSSEKRGLILQRIVTYYNPRLSVENKAKMKRFFVVMMRQFLVFAARYAAHKQDVRMRGTASTFIASISDTLDLLAKTMFTVAQEMGDTVGIVVRELLAQLFKRLHKRATTCPWPALGELLLFKALTSIFPTSDLRHNVISSMETLLGDSLARGVVNSPQEATQALFAVSLSLDMTRSKERFMPEVVTFLTRLVRCFVTPSAKEMHVDGKGSMHWLRRDFLAWRATHSDEKDVSVLPRVSLTQRASCTGMQVLSSCLALVNASSSQYASLASFDELFYPLYLLLHAFVKQVDPLKLHPVHAVISALHARLESCWTARRPLRLQTFAPTMVPTFAPQFDEKYTVRKDKTAPKDKAQLKQLQRQVKRARKGAARELRRDAEFLHREKQKEDDARRAAKEAKQKEIRRWLDEQNATFNQQVRKGGHMLKGGGSARGPQPRARTVRQ</sequence>
<keyword evidence="2" id="KW-1185">Reference proteome</keyword>
<proteinExistence type="predicted"/>
<evidence type="ECO:0000313" key="2">
    <source>
        <dbReference type="Proteomes" id="UP001163321"/>
    </source>
</evidence>
<dbReference type="EMBL" id="CM047590">
    <property type="protein sequence ID" value="KAI9919443.1"/>
    <property type="molecule type" value="Genomic_DNA"/>
</dbReference>
<protein>
    <submittedName>
        <fullName evidence="1">Uncharacterized protein</fullName>
    </submittedName>
</protein>
<organism evidence="1 2">
    <name type="scientific">Peronosclerospora sorghi</name>
    <dbReference type="NCBI Taxonomy" id="230839"/>
    <lineage>
        <taxon>Eukaryota</taxon>
        <taxon>Sar</taxon>
        <taxon>Stramenopiles</taxon>
        <taxon>Oomycota</taxon>
        <taxon>Peronosporomycetes</taxon>
        <taxon>Peronosporales</taxon>
        <taxon>Peronosporaceae</taxon>
        <taxon>Peronosclerospora</taxon>
    </lineage>
</organism>
<comment type="caution">
    <text evidence="1">The sequence shown here is derived from an EMBL/GenBank/DDBJ whole genome shotgun (WGS) entry which is preliminary data.</text>
</comment>
<name>A0ACC0WNG5_9STRA</name>
<evidence type="ECO:0000313" key="1">
    <source>
        <dbReference type="EMBL" id="KAI9919443.1"/>
    </source>
</evidence>